<gene>
    <name evidence="2" type="ORF">OAN307_c37260</name>
</gene>
<name>M9RH72_9RHOB</name>
<dbReference type="Gene3D" id="3.40.50.1110">
    <property type="entry name" value="SGNH hydrolase"/>
    <property type="match status" value="1"/>
</dbReference>
<dbReference type="OrthoDB" id="9804395at2"/>
<dbReference type="AlphaFoldDB" id="M9RH72"/>
<sequence length="252" mass="27471">MIDINPDTTVHPARLSRAWQALNQFAFYPVLFTQGPFIRWNTLKLPEPVGPRAGVIGSGPDLRLLILGDSSAAGVGVTDQSDALSGQIATLLSDHVRLDWQLVARSGDTTPMALSRVKAAQPRQVDIAVLGLGVNDILHGTTRATWLAQTQALIDHLTGPMGIGRVYVSGLPPVGQFPRLPNPLRWTLGHRAARFDRGLRKMLADQPLATMIPANMKMHADVMSEDGFHPGPRVYAQWARTIVAQFNLDRGL</sequence>
<dbReference type="GO" id="GO:0016788">
    <property type="term" value="F:hydrolase activity, acting on ester bonds"/>
    <property type="evidence" value="ECO:0007669"/>
    <property type="project" value="UniProtKB-ARBA"/>
</dbReference>
<dbReference type="eggNOG" id="COG2755">
    <property type="taxonomic scope" value="Bacteria"/>
</dbReference>
<dbReference type="Pfam" id="PF13472">
    <property type="entry name" value="Lipase_GDSL_2"/>
    <property type="match status" value="1"/>
</dbReference>
<dbReference type="STRING" id="391626.OAN307_c37260"/>
<dbReference type="InterPro" id="IPR036514">
    <property type="entry name" value="SGNH_hydro_sf"/>
</dbReference>
<dbReference type="Proteomes" id="UP000005307">
    <property type="component" value="Chromosome"/>
</dbReference>
<reference evidence="2 3" key="1">
    <citation type="journal article" date="2013" name="PLoS ONE">
        <title>Poles Apart: Arctic and Antarctic Octadecabacter strains Share High Genome Plasticity and a New Type of Xanthorhodopsin.</title>
        <authorList>
            <person name="Vollmers J."/>
            <person name="Voget S."/>
            <person name="Dietrich S."/>
            <person name="Gollnow K."/>
            <person name="Smits M."/>
            <person name="Meyer K."/>
            <person name="Brinkhoff T."/>
            <person name="Simon M."/>
            <person name="Daniel R."/>
        </authorList>
    </citation>
    <scope>NUCLEOTIDE SEQUENCE [LARGE SCALE GENOMIC DNA]</scope>
    <source>
        <strain evidence="2 3">307</strain>
    </source>
</reference>
<protein>
    <recommendedName>
        <fullName evidence="1">SGNH hydrolase-type esterase domain-containing protein</fullName>
    </recommendedName>
</protein>
<evidence type="ECO:0000313" key="2">
    <source>
        <dbReference type="EMBL" id="AGI69185.1"/>
    </source>
</evidence>
<dbReference type="EMBL" id="CP003740">
    <property type="protein sequence ID" value="AGI69185.1"/>
    <property type="molecule type" value="Genomic_DNA"/>
</dbReference>
<feature type="domain" description="SGNH hydrolase-type esterase" evidence="1">
    <location>
        <begin position="66"/>
        <end position="236"/>
    </location>
</feature>
<keyword evidence="3" id="KW-1185">Reference proteome</keyword>
<dbReference type="CDD" id="cd01836">
    <property type="entry name" value="FeeA_FeeB_like"/>
    <property type="match status" value="1"/>
</dbReference>
<dbReference type="HOGENOM" id="CLU_050180_2_0_5"/>
<dbReference type="InterPro" id="IPR013830">
    <property type="entry name" value="SGNH_hydro"/>
</dbReference>
<dbReference type="SUPFAM" id="SSF52266">
    <property type="entry name" value="SGNH hydrolase"/>
    <property type="match status" value="1"/>
</dbReference>
<organism evidence="2 3">
    <name type="scientific">Octadecabacter antarcticus 307</name>
    <dbReference type="NCBI Taxonomy" id="391626"/>
    <lineage>
        <taxon>Bacteria</taxon>
        <taxon>Pseudomonadati</taxon>
        <taxon>Pseudomonadota</taxon>
        <taxon>Alphaproteobacteria</taxon>
        <taxon>Rhodobacterales</taxon>
        <taxon>Roseobacteraceae</taxon>
        <taxon>Octadecabacter</taxon>
    </lineage>
</organism>
<evidence type="ECO:0000313" key="3">
    <source>
        <dbReference type="Proteomes" id="UP000005307"/>
    </source>
</evidence>
<dbReference type="RefSeq" id="WP_015501136.1">
    <property type="nucleotide sequence ID" value="NC_020911.1"/>
</dbReference>
<dbReference type="KEGG" id="oat:OAN307_c37260"/>
<accession>M9RH72</accession>
<proteinExistence type="predicted"/>
<evidence type="ECO:0000259" key="1">
    <source>
        <dbReference type="Pfam" id="PF13472"/>
    </source>
</evidence>